<dbReference type="GO" id="GO:0035770">
    <property type="term" value="C:ribonucleoprotein granule"/>
    <property type="evidence" value="ECO:0007669"/>
    <property type="project" value="TreeGrafter"/>
</dbReference>
<gene>
    <name evidence="1" type="ORF">BOVATA_004280</name>
</gene>
<dbReference type="GO" id="GO:0000963">
    <property type="term" value="P:mitochondrial RNA processing"/>
    <property type="evidence" value="ECO:0007669"/>
    <property type="project" value="TreeGrafter"/>
</dbReference>
<dbReference type="PANTHER" id="PTHR21228:SF40">
    <property type="entry name" value="LD45607P"/>
    <property type="match status" value="1"/>
</dbReference>
<dbReference type="InterPro" id="IPR050870">
    <property type="entry name" value="FAST_kinase"/>
</dbReference>
<dbReference type="GO" id="GO:0005759">
    <property type="term" value="C:mitochondrial matrix"/>
    <property type="evidence" value="ECO:0007669"/>
    <property type="project" value="TreeGrafter"/>
</dbReference>
<dbReference type="EMBL" id="BDSA01000001">
    <property type="protein sequence ID" value="GBE58935.1"/>
    <property type="molecule type" value="Genomic_DNA"/>
</dbReference>
<sequence length="572" mass="63905">MFCVVPRFAKQRLTTRIYDAGTKASLKVYHLQEYARYRAGLTPSASPGDSTAPGRNVRPDAARDIPLFRKIEDWRQIVAEVDECVRELSPAQLLATAIAYWRLGRVGRSEWKRLCSAAARHAYGPHANVTGISASEVALILCCYARVFNKPVHSSTSLLRWLVRDVGALNERDVCMTLFYMRRMRLIPPVLDTSEDTSSAAILRAIVLGLAAEGGNKLPKFSPGGLACLVSNITYIGHIPWGLIYHACNLIRKHAARLDPKTMAMHVRSLAMLRFPDKGTLKVFATLLDTQKPLPTATIACVLHSYAKLRFRPRKHFAALVEQVHRGIFLFQDHEVAQVAFALGQLGYRNEEVFESIFAFAENRAEHQNPQNISMLMQSFAKVGMYHRGAVNALLQQAKDTVAAFTLKQSVAVLDACVVLGHFDSDAFRALLANVTRLVEDDLPDATINQLNRIMYCLRFEHAKFVEESPPSMQTLIGLYQGHFLEAPPKEPRDALYECLEMMEAEYERNASIGPYRIDALINGVIALDLLSEAALCPLTQHPLGSVRLKTRHLKAMGYTHTTLPIKEWLAG</sequence>
<dbReference type="GeneID" id="39872705"/>
<protein>
    <submittedName>
        <fullName evidence="1">RAP domain-containing protein, putative</fullName>
    </submittedName>
</protein>
<dbReference type="GO" id="GO:0044528">
    <property type="term" value="P:regulation of mitochondrial mRNA stability"/>
    <property type="evidence" value="ECO:0007669"/>
    <property type="project" value="TreeGrafter"/>
</dbReference>
<keyword evidence="2" id="KW-1185">Reference proteome</keyword>
<dbReference type="RefSeq" id="XP_028865178.1">
    <property type="nucleotide sequence ID" value="XM_029009345.1"/>
</dbReference>
<evidence type="ECO:0000313" key="1">
    <source>
        <dbReference type="EMBL" id="GBE58935.1"/>
    </source>
</evidence>
<organism evidence="1 2">
    <name type="scientific">Babesia ovata</name>
    <dbReference type="NCBI Taxonomy" id="189622"/>
    <lineage>
        <taxon>Eukaryota</taxon>
        <taxon>Sar</taxon>
        <taxon>Alveolata</taxon>
        <taxon>Apicomplexa</taxon>
        <taxon>Aconoidasida</taxon>
        <taxon>Piroplasmida</taxon>
        <taxon>Babesiidae</taxon>
        <taxon>Babesia</taxon>
    </lineage>
</organism>
<dbReference type="AlphaFoldDB" id="A0A2H6K7G6"/>
<dbReference type="OrthoDB" id="9985850at2759"/>
<reference evidence="1 2" key="1">
    <citation type="journal article" date="2017" name="BMC Genomics">
        <title>Whole-genome assembly of Babesia ovata and comparative genomics between closely related pathogens.</title>
        <authorList>
            <person name="Yamagishi J."/>
            <person name="Asada M."/>
            <person name="Hakimi H."/>
            <person name="Tanaka T.Q."/>
            <person name="Sugimoto C."/>
            <person name="Kawazu S."/>
        </authorList>
    </citation>
    <scope>NUCLEOTIDE SEQUENCE [LARGE SCALE GENOMIC DNA]</scope>
    <source>
        <strain evidence="1 2">Miyake</strain>
    </source>
</reference>
<accession>A0A2H6K7G6</accession>
<name>A0A2H6K7G6_9APIC</name>
<dbReference type="Proteomes" id="UP000236319">
    <property type="component" value="Unassembled WGS sequence"/>
</dbReference>
<comment type="caution">
    <text evidence="1">The sequence shown here is derived from an EMBL/GenBank/DDBJ whole genome shotgun (WGS) entry which is preliminary data.</text>
</comment>
<evidence type="ECO:0000313" key="2">
    <source>
        <dbReference type="Proteomes" id="UP000236319"/>
    </source>
</evidence>
<dbReference type="PANTHER" id="PTHR21228">
    <property type="entry name" value="FAST LEU-RICH DOMAIN-CONTAINING"/>
    <property type="match status" value="1"/>
</dbReference>
<dbReference type="VEuPathDB" id="PiroplasmaDB:BOVATA_004280"/>
<proteinExistence type="predicted"/>
<dbReference type="GO" id="GO:0003723">
    <property type="term" value="F:RNA binding"/>
    <property type="evidence" value="ECO:0007669"/>
    <property type="project" value="TreeGrafter"/>
</dbReference>